<dbReference type="GO" id="GO:0005506">
    <property type="term" value="F:iron ion binding"/>
    <property type="evidence" value="ECO:0007669"/>
    <property type="project" value="InterPro"/>
</dbReference>
<evidence type="ECO:0000259" key="6">
    <source>
        <dbReference type="Pfam" id="PF04116"/>
    </source>
</evidence>
<evidence type="ECO:0000313" key="7">
    <source>
        <dbReference type="Proteomes" id="UP000504637"/>
    </source>
</evidence>
<gene>
    <name evidence="8" type="ORF">K489DRAFT_374244</name>
</gene>
<dbReference type="GO" id="GO:0016020">
    <property type="term" value="C:membrane"/>
    <property type="evidence" value="ECO:0007669"/>
    <property type="project" value="UniProtKB-SubCell"/>
</dbReference>
<dbReference type="AlphaFoldDB" id="A0A6J3LSX8"/>
<dbReference type="OrthoDB" id="6354873at2759"/>
<evidence type="ECO:0000256" key="5">
    <source>
        <dbReference type="SAM" id="Phobius"/>
    </source>
</evidence>
<reference evidence="8" key="2">
    <citation type="submission" date="2020-04" db="EMBL/GenBank/DDBJ databases">
        <authorList>
            <consortium name="NCBI Genome Project"/>
        </authorList>
    </citation>
    <scope>NUCLEOTIDE SEQUENCE</scope>
    <source>
        <strain evidence="8">CBS 342.82</strain>
    </source>
</reference>
<evidence type="ECO:0000256" key="2">
    <source>
        <dbReference type="ARBA" id="ARBA00022692"/>
    </source>
</evidence>
<dbReference type="GO" id="GO:0008610">
    <property type="term" value="P:lipid biosynthetic process"/>
    <property type="evidence" value="ECO:0007669"/>
    <property type="project" value="InterPro"/>
</dbReference>
<comment type="subcellular location">
    <subcellularLocation>
        <location evidence="1">Membrane</location>
    </subcellularLocation>
</comment>
<dbReference type="InterPro" id="IPR006694">
    <property type="entry name" value="Fatty_acid_hydroxylase"/>
</dbReference>
<evidence type="ECO:0000313" key="8">
    <source>
        <dbReference type="RefSeq" id="XP_033455430.1"/>
    </source>
</evidence>
<dbReference type="PANTHER" id="PTHR11863">
    <property type="entry name" value="STEROL DESATURASE"/>
    <property type="match status" value="1"/>
</dbReference>
<name>A0A6J3LSX8_9PEZI</name>
<dbReference type="Proteomes" id="UP000504637">
    <property type="component" value="Unplaced"/>
</dbReference>
<evidence type="ECO:0000256" key="1">
    <source>
        <dbReference type="ARBA" id="ARBA00004370"/>
    </source>
</evidence>
<organism evidence="8">
    <name type="scientific">Dissoconium aciculare CBS 342.82</name>
    <dbReference type="NCBI Taxonomy" id="1314786"/>
    <lineage>
        <taxon>Eukaryota</taxon>
        <taxon>Fungi</taxon>
        <taxon>Dikarya</taxon>
        <taxon>Ascomycota</taxon>
        <taxon>Pezizomycotina</taxon>
        <taxon>Dothideomycetes</taxon>
        <taxon>Dothideomycetidae</taxon>
        <taxon>Mycosphaerellales</taxon>
        <taxon>Dissoconiaceae</taxon>
        <taxon>Dissoconium</taxon>
    </lineage>
</organism>
<dbReference type="RefSeq" id="XP_033455430.1">
    <property type="nucleotide sequence ID" value="XM_033603508.1"/>
</dbReference>
<sequence length="363" mass="41748">MVNSSFCVDAGASNVANMSTANNLPATDWRNQDPSTFTFKQRVLARADRWSNHHNEYPVFQKTEKVPNFNAWSVDRWIVTHAAWPVAVHAAYNHYIGPHFFGPLPHILAIGLYALGLTINMGREIRTLEALAYKTGFFDGDKHSRDKVPEEHFSKIIASVPSIIAARSSMTVLLAYKRSAPITLSPWFLVELTLYPIILDFFFYVYHRSTHEVDGLWKYHRTHHLTKHPNPLLSSYADVEQEIIEMAIVPLLTYATLKLFGFPMTFYDWWLCQCFTFFAEALGHSGVRAMFLVPGPASRILTWLGCELVLEDHDIHHRQGWRKSGNYGKATRLWDRIFGTCLPRIEAKWVNIDHENALRMPIF</sequence>
<reference evidence="8" key="1">
    <citation type="submission" date="2020-01" db="EMBL/GenBank/DDBJ databases">
        <authorList>
            <consortium name="DOE Joint Genome Institute"/>
            <person name="Haridas S."/>
            <person name="Albert R."/>
            <person name="Binder M."/>
            <person name="Bloem J."/>
            <person name="Labutti K."/>
            <person name="Salamov A."/>
            <person name="Andreopoulos B."/>
            <person name="Baker S.E."/>
            <person name="Barry K."/>
            <person name="Bills G."/>
            <person name="Bluhm B.H."/>
            <person name="Cannon C."/>
            <person name="Castanera R."/>
            <person name="Culley D.E."/>
            <person name="Daum C."/>
            <person name="Ezra D."/>
            <person name="Gonzalez J.B."/>
            <person name="Henrissat B."/>
            <person name="Kuo A."/>
            <person name="Liang C."/>
            <person name="Lipzen A."/>
            <person name="Lutzoni F."/>
            <person name="Magnuson J."/>
            <person name="Mondo S."/>
            <person name="Nolan M."/>
            <person name="Ohm R."/>
            <person name="Pangilinan J."/>
            <person name="Park H.-J."/>
            <person name="Ramirez L."/>
            <person name="Alfaro M."/>
            <person name="Sun H."/>
            <person name="Tritt A."/>
            <person name="Yoshinaga Y."/>
            <person name="Zwiers L.-H."/>
            <person name="Turgeon B.G."/>
            <person name="Goodwin S.B."/>
            <person name="Spatafora J.W."/>
            <person name="Crous P.W."/>
            <person name="Grigoriev I.V."/>
        </authorList>
    </citation>
    <scope>NUCLEOTIDE SEQUENCE</scope>
    <source>
        <strain evidence="8">CBS 342.82</strain>
    </source>
</reference>
<evidence type="ECO:0000256" key="3">
    <source>
        <dbReference type="ARBA" id="ARBA00022989"/>
    </source>
</evidence>
<feature type="domain" description="Fatty acid hydroxylase" evidence="6">
    <location>
        <begin position="194"/>
        <end position="340"/>
    </location>
</feature>
<dbReference type="InterPro" id="IPR050307">
    <property type="entry name" value="Sterol_Desaturase_Related"/>
</dbReference>
<dbReference type="GeneID" id="54361308"/>
<reference evidence="8" key="3">
    <citation type="submission" date="2025-08" db="UniProtKB">
        <authorList>
            <consortium name="RefSeq"/>
        </authorList>
    </citation>
    <scope>IDENTIFICATION</scope>
    <source>
        <strain evidence="8">CBS 342.82</strain>
    </source>
</reference>
<keyword evidence="3 5" id="KW-1133">Transmembrane helix</keyword>
<accession>A0A6J3LSX8</accession>
<dbReference type="Pfam" id="PF04116">
    <property type="entry name" value="FA_hydroxylase"/>
    <property type="match status" value="1"/>
</dbReference>
<keyword evidence="2 5" id="KW-0812">Transmembrane</keyword>
<dbReference type="GO" id="GO:0016491">
    <property type="term" value="F:oxidoreductase activity"/>
    <property type="evidence" value="ECO:0007669"/>
    <property type="project" value="InterPro"/>
</dbReference>
<proteinExistence type="predicted"/>
<protein>
    <recommendedName>
        <fullName evidence="6">Fatty acid hydroxylase domain-containing protein</fullName>
    </recommendedName>
</protein>
<keyword evidence="7" id="KW-1185">Reference proteome</keyword>
<evidence type="ECO:0000256" key="4">
    <source>
        <dbReference type="ARBA" id="ARBA00023136"/>
    </source>
</evidence>
<feature type="transmembrane region" description="Helical" evidence="5">
    <location>
        <begin position="188"/>
        <end position="206"/>
    </location>
</feature>
<keyword evidence="4 5" id="KW-0472">Membrane</keyword>